<evidence type="ECO:0000313" key="1">
    <source>
        <dbReference type="EMBL" id="KAA0041889.1"/>
    </source>
</evidence>
<accession>A0A5A7TKI2</accession>
<reference evidence="1 2" key="1">
    <citation type="submission" date="2019-08" db="EMBL/GenBank/DDBJ databases">
        <title>Draft genome sequences of two oriental melons (Cucumis melo L. var makuwa).</title>
        <authorList>
            <person name="Kwon S.-Y."/>
        </authorList>
    </citation>
    <scope>NUCLEOTIDE SEQUENCE [LARGE SCALE GENOMIC DNA]</scope>
    <source>
        <strain evidence="2">cv. SW 3</strain>
        <tissue evidence="1">Leaf</tissue>
    </source>
</reference>
<organism evidence="1 2">
    <name type="scientific">Cucumis melo var. makuwa</name>
    <name type="common">Oriental melon</name>
    <dbReference type="NCBI Taxonomy" id="1194695"/>
    <lineage>
        <taxon>Eukaryota</taxon>
        <taxon>Viridiplantae</taxon>
        <taxon>Streptophyta</taxon>
        <taxon>Embryophyta</taxon>
        <taxon>Tracheophyta</taxon>
        <taxon>Spermatophyta</taxon>
        <taxon>Magnoliopsida</taxon>
        <taxon>eudicotyledons</taxon>
        <taxon>Gunneridae</taxon>
        <taxon>Pentapetalae</taxon>
        <taxon>rosids</taxon>
        <taxon>fabids</taxon>
        <taxon>Cucurbitales</taxon>
        <taxon>Cucurbitaceae</taxon>
        <taxon>Benincaseae</taxon>
        <taxon>Cucumis</taxon>
    </lineage>
</organism>
<evidence type="ECO:0000313" key="2">
    <source>
        <dbReference type="Proteomes" id="UP000321393"/>
    </source>
</evidence>
<dbReference type="PANTHER" id="PTHR37984">
    <property type="entry name" value="PROTEIN CBG26694"/>
    <property type="match status" value="1"/>
</dbReference>
<dbReference type="EMBL" id="SSTE01016227">
    <property type="protein sequence ID" value="KAA0041889.1"/>
    <property type="molecule type" value="Genomic_DNA"/>
</dbReference>
<dbReference type="SUPFAM" id="SSF56672">
    <property type="entry name" value="DNA/RNA polymerases"/>
    <property type="match status" value="1"/>
</dbReference>
<comment type="caution">
    <text evidence="1">The sequence shown here is derived from an EMBL/GenBank/DDBJ whole genome shotgun (WGS) entry which is preliminary data.</text>
</comment>
<dbReference type="InterPro" id="IPR043128">
    <property type="entry name" value="Rev_trsase/Diguanyl_cyclase"/>
</dbReference>
<gene>
    <name evidence="1" type="ORF">E6C27_scaffold67G002860</name>
</gene>
<dbReference type="STRING" id="1194695.A0A5A7TKI2"/>
<protein>
    <submittedName>
        <fullName evidence="1">Mitochondrial protein</fullName>
    </submittedName>
</protein>
<dbReference type="AlphaFoldDB" id="A0A5A7TKI2"/>
<sequence length="322" mass="36254">MVHMDDFDVVLGMEFLLEYEVIPMPLAQCLTLTSSNHTVVQAKIKQPSGLRMISVLQLEKGPSREEMTFMAISMVDEQIEAELVRDLRVPCNALQLDKRPCNLLHPDELGLANHYCQFIEEFSRRVAPLTELLKKGTTLKWPVECQTTFDELKMIMMKGPVLGLVDVSKLFKVETNASYFALGALCMLTPIHTSKVDASMHNIIREFIQKDLSTQAVIALAKPGDLRKRSLLHECHDTLWANHPRASQTLAYSDETVGECLHGLFYTSPKGATLRPSWLSSTDSRMKLWGVPMSIVSELFTFLETSLNISSSHHPHIDGQTE</sequence>
<dbReference type="OrthoDB" id="6147677at2759"/>
<proteinExistence type="predicted"/>
<dbReference type="InterPro" id="IPR050951">
    <property type="entry name" value="Retrovirus_Pol_polyprotein"/>
</dbReference>
<dbReference type="Gene3D" id="3.30.70.270">
    <property type="match status" value="1"/>
</dbReference>
<dbReference type="Proteomes" id="UP000321393">
    <property type="component" value="Unassembled WGS sequence"/>
</dbReference>
<dbReference type="PANTHER" id="PTHR37984:SF5">
    <property type="entry name" value="PROTEIN NYNRIN-LIKE"/>
    <property type="match status" value="1"/>
</dbReference>
<dbReference type="InterPro" id="IPR043502">
    <property type="entry name" value="DNA/RNA_pol_sf"/>
</dbReference>
<name>A0A5A7TKI2_CUCMM</name>